<dbReference type="SUPFAM" id="SSF56300">
    <property type="entry name" value="Metallo-dependent phosphatases"/>
    <property type="match status" value="1"/>
</dbReference>
<dbReference type="PANTHER" id="PTHR37844:SF2">
    <property type="entry name" value="SER_THR PROTEIN PHOSPHATASE SUPERFAMILY (AFU_ORTHOLOGUE AFUA_1G14840)"/>
    <property type="match status" value="1"/>
</dbReference>
<dbReference type="Pfam" id="PF00149">
    <property type="entry name" value="Metallophos"/>
    <property type="match status" value="1"/>
</dbReference>
<keyword evidence="3" id="KW-1185">Reference proteome</keyword>
<dbReference type="InterPro" id="IPR004843">
    <property type="entry name" value="Calcineurin-like_PHP"/>
</dbReference>
<protein>
    <submittedName>
        <fullName evidence="2">Metallophosphoesterase</fullName>
    </submittedName>
</protein>
<evidence type="ECO:0000313" key="3">
    <source>
        <dbReference type="Proteomes" id="UP000831607"/>
    </source>
</evidence>
<evidence type="ECO:0000259" key="1">
    <source>
        <dbReference type="Pfam" id="PF00149"/>
    </source>
</evidence>
<accession>A0ABY4AJ02</accession>
<sequence>MKLHVLSDLHLEFSGFTPPRTDADVIVLAGDIAGGVDGLQWAAKQFERQSVIYVPGNHEYYGVECSEVLRQLRQTAHELGIFLLHNDEVVLDDDRGNLVRFLGCTLWTDFRLFGDARRTFCVNAASVGLNDFRWIKDGGRKLLPEQTARWHADHVRWLQEQLKKSFPGKTVVVTHHLPSARSVAERYKLDVLSACFASELDHLFGPMALWIHGHTHDSVDYELAGTRVICNPRGCAYNVGRPENPAFDPGLVIEV</sequence>
<gene>
    <name evidence="2" type="ORF">DHf2319_12700</name>
</gene>
<dbReference type="Gene3D" id="3.60.21.10">
    <property type="match status" value="1"/>
</dbReference>
<proteinExistence type="predicted"/>
<dbReference type="PANTHER" id="PTHR37844">
    <property type="entry name" value="SER/THR PROTEIN PHOSPHATASE SUPERFAMILY (AFU_ORTHOLOGUE AFUA_1G14840)"/>
    <property type="match status" value="1"/>
</dbReference>
<organism evidence="2 3">
    <name type="scientific">Orrella daihaiensis</name>
    <dbReference type="NCBI Taxonomy" id="2782176"/>
    <lineage>
        <taxon>Bacteria</taxon>
        <taxon>Pseudomonadati</taxon>
        <taxon>Pseudomonadota</taxon>
        <taxon>Betaproteobacteria</taxon>
        <taxon>Burkholderiales</taxon>
        <taxon>Alcaligenaceae</taxon>
        <taxon>Orrella</taxon>
    </lineage>
</organism>
<dbReference type="EMBL" id="CP063982">
    <property type="protein sequence ID" value="UOD50271.1"/>
    <property type="molecule type" value="Genomic_DNA"/>
</dbReference>
<dbReference type="RefSeq" id="WP_243478673.1">
    <property type="nucleotide sequence ID" value="NZ_CP063982.1"/>
</dbReference>
<dbReference type="Proteomes" id="UP000831607">
    <property type="component" value="Chromosome"/>
</dbReference>
<name>A0ABY4AJ02_9BURK</name>
<dbReference type="InterPro" id="IPR029052">
    <property type="entry name" value="Metallo-depent_PP-like"/>
</dbReference>
<reference evidence="2 3" key="1">
    <citation type="submission" date="2020-11" db="EMBL/GenBank/DDBJ databases">
        <title>Algicoccus daihaiensis sp.nov., isolated from Daihai Lake in Inner Mongolia.</title>
        <authorList>
            <person name="Kai J."/>
        </authorList>
    </citation>
    <scope>NUCLEOTIDE SEQUENCE [LARGE SCALE GENOMIC DNA]</scope>
    <source>
        <strain evidence="3">f23</strain>
    </source>
</reference>
<feature type="domain" description="Calcineurin-like phosphoesterase" evidence="1">
    <location>
        <begin position="2"/>
        <end position="217"/>
    </location>
</feature>
<evidence type="ECO:0000313" key="2">
    <source>
        <dbReference type="EMBL" id="UOD50271.1"/>
    </source>
</evidence>